<protein>
    <submittedName>
        <fullName evidence="1">Uncharacterized protein</fullName>
    </submittedName>
</protein>
<reference evidence="1" key="2">
    <citation type="journal article" date="2015" name="Fish Shellfish Immunol.">
        <title>Early steps in the European eel (Anguilla anguilla)-Vibrio vulnificus interaction in the gills: Role of the RtxA13 toxin.</title>
        <authorList>
            <person name="Callol A."/>
            <person name="Pajuelo D."/>
            <person name="Ebbesson L."/>
            <person name="Teles M."/>
            <person name="MacKenzie S."/>
            <person name="Amaro C."/>
        </authorList>
    </citation>
    <scope>NUCLEOTIDE SEQUENCE</scope>
</reference>
<proteinExistence type="predicted"/>
<evidence type="ECO:0000313" key="1">
    <source>
        <dbReference type="EMBL" id="JAH67529.1"/>
    </source>
</evidence>
<organism evidence="1">
    <name type="scientific">Anguilla anguilla</name>
    <name type="common">European freshwater eel</name>
    <name type="synonym">Muraena anguilla</name>
    <dbReference type="NCBI Taxonomy" id="7936"/>
    <lineage>
        <taxon>Eukaryota</taxon>
        <taxon>Metazoa</taxon>
        <taxon>Chordata</taxon>
        <taxon>Craniata</taxon>
        <taxon>Vertebrata</taxon>
        <taxon>Euteleostomi</taxon>
        <taxon>Actinopterygii</taxon>
        <taxon>Neopterygii</taxon>
        <taxon>Teleostei</taxon>
        <taxon>Anguilliformes</taxon>
        <taxon>Anguillidae</taxon>
        <taxon>Anguilla</taxon>
    </lineage>
</organism>
<name>A0A0E9UNT3_ANGAN</name>
<reference evidence="1" key="1">
    <citation type="submission" date="2014-11" db="EMBL/GenBank/DDBJ databases">
        <authorList>
            <person name="Amaro Gonzalez C."/>
        </authorList>
    </citation>
    <scope>NUCLEOTIDE SEQUENCE</scope>
</reference>
<sequence>MTSMIQCFTVNTAGENLIIDLHYFSCSPCYMKNVHMRINRIHARSLSN</sequence>
<dbReference type="AlphaFoldDB" id="A0A0E9UNT3"/>
<accession>A0A0E9UNT3</accession>
<dbReference type="EMBL" id="GBXM01041048">
    <property type="protein sequence ID" value="JAH67529.1"/>
    <property type="molecule type" value="Transcribed_RNA"/>
</dbReference>